<protein>
    <recommendedName>
        <fullName evidence="11">Purine nucleoside phosphorylase</fullName>
    </recommendedName>
</protein>
<evidence type="ECO:0000313" key="13">
    <source>
        <dbReference type="Proteomes" id="UP000265643"/>
    </source>
</evidence>
<dbReference type="PANTHER" id="PTHR30616:SF2">
    <property type="entry name" value="PURINE NUCLEOSIDE PHOSPHORYLASE LACC1"/>
    <property type="match status" value="1"/>
</dbReference>
<evidence type="ECO:0000313" key="12">
    <source>
        <dbReference type="EMBL" id="GCA68480.1"/>
    </source>
</evidence>
<dbReference type="GO" id="GO:0005507">
    <property type="term" value="F:copper ion binding"/>
    <property type="evidence" value="ECO:0007669"/>
    <property type="project" value="TreeGrafter"/>
</dbReference>
<dbReference type="InterPro" id="IPR011324">
    <property type="entry name" value="Cytotoxic_necrot_fac-like_cat"/>
</dbReference>
<dbReference type="GO" id="GO:0016787">
    <property type="term" value="F:hydrolase activity"/>
    <property type="evidence" value="ECO:0007669"/>
    <property type="project" value="UniProtKB-KW"/>
</dbReference>
<keyword evidence="13" id="KW-1185">Reference proteome</keyword>
<accession>A0A391P577</accession>
<proteinExistence type="inferred from homology"/>
<evidence type="ECO:0000256" key="10">
    <source>
        <dbReference type="ARBA" id="ARBA00049893"/>
    </source>
</evidence>
<evidence type="ECO:0000256" key="1">
    <source>
        <dbReference type="ARBA" id="ARBA00000553"/>
    </source>
</evidence>
<evidence type="ECO:0000256" key="8">
    <source>
        <dbReference type="ARBA" id="ARBA00047989"/>
    </source>
</evidence>
<comment type="catalytic activity">
    <reaction evidence="8">
        <text>adenosine + H2O + H(+) = inosine + NH4(+)</text>
        <dbReference type="Rhea" id="RHEA:24408"/>
        <dbReference type="ChEBI" id="CHEBI:15377"/>
        <dbReference type="ChEBI" id="CHEBI:15378"/>
        <dbReference type="ChEBI" id="CHEBI:16335"/>
        <dbReference type="ChEBI" id="CHEBI:17596"/>
        <dbReference type="ChEBI" id="CHEBI:28938"/>
        <dbReference type="EC" id="3.5.4.4"/>
    </reaction>
    <physiologicalReaction direction="left-to-right" evidence="8">
        <dbReference type="Rhea" id="RHEA:24409"/>
    </physiologicalReaction>
</comment>
<comment type="caution">
    <text evidence="12">The sequence shown here is derived from an EMBL/GenBank/DDBJ whole genome shotgun (WGS) entry which is preliminary data.</text>
</comment>
<dbReference type="CDD" id="cd16833">
    <property type="entry name" value="YfiH"/>
    <property type="match status" value="1"/>
</dbReference>
<organism evidence="12 13">
    <name type="scientific">Mediterraneibacter butyricigenes</name>
    <dbReference type="NCBI Taxonomy" id="2316025"/>
    <lineage>
        <taxon>Bacteria</taxon>
        <taxon>Bacillati</taxon>
        <taxon>Bacillota</taxon>
        <taxon>Clostridia</taxon>
        <taxon>Lachnospirales</taxon>
        <taxon>Lachnospiraceae</taxon>
        <taxon>Mediterraneibacter</taxon>
    </lineage>
</organism>
<evidence type="ECO:0000256" key="9">
    <source>
        <dbReference type="ARBA" id="ARBA00048968"/>
    </source>
</evidence>
<dbReference type="AlphaFoldDB" id="A0A391P577"/>
<dbReference type="Gene3D" id="3.60.140.10">
    <property type="entry name" value="CNF1/YfiH-like putative cysteine hydrolases"/>
    <property type="match status" value="1"/>
</dbReference>
<evidence type="ECO:0000256" key="3">
    <source>
        <dbReference type="ARBA" id="ARBA00007353"/>
    </source>
</evidence>
<dbReference type="PANTHER" id="PTHR30616">
    <property type="entry name" value="UNCHARACTERIZED PROTEIN YFIH"/>
    <property type="match status" value="1"/>
</dbReference>
<keyword evidence="6" id="KW-0378">Hydrolase</keyword>
<evidence type="ECO:0000256" key="4">
    <source>
        <dbReference type="ARBA" id="ARBA00022679"/>
    </source>
</evidence>
<evidence type="ECO:0000256" key="6">
    <source>
        <dbReference type="ARBA" id="ARBA00022801"/>
    </source>
</evidence>
<name>A0A391P577_9FIRM</name>
<comment type="catalytic activity">
    <reaction evidence="9">
        <text>adenosine + phosphate = alpha-D-ribose 1-phosphate + adenine</text>
        <dbReference type="Rhea" id="RHEA:27642"/>
        <dbReference type="ChEBI" id="CHEBI:16335"/>
        <dbReference type="ChEBI" id="CHEBI:16708"/>
        <dbReference type="ChEBI" id="CHEBI:43474"/>
        <dbReference type="ChEBI" id="CHEBI:57720"/>
        <dbReference type="EC" id="2.4.2.1"/>
    </reaction>
    <physiologicalReaction direction="left-to-right" evidence="9">
        <dbReference type="Rhea" id="RHEA:27643"/>
    </physiologicalReaction>
</comment>
<gene>
    <name evidence="12" type="ORF">KGMB01110_29160</name>
</gene>
<reference evidence="13" key="1">
    <citation type="submission" date="2018-09" db="EMBL/GenBank/DDBJ databases">
        <title>Draft Genome Sequence of Mediterraneibacter sp. KCTC 15684.</title>
        <authorList>
            <person name="Kim J.S."/>
            <person name="Han K.I."/>
            <person name="Suh M.K."/>
            <person name="Lee K.C."/>
            <person name="Eom M.K."/>
            <person name="Lee J.H."/>
            <person name="Park S.H."/>
            <person name="Kang S.W."/>
            <person name="Park J.E."/>
            <person name="Oh B.S."/>
            <person name="Yu S.Y."/>
            <person name="Choi S.H."/>
            <person name="Lee D.H."/>
            <person name="Yoon H."/>
            <person name="Kim B."/>
            <person name="Yang S.J."/>
            <person name="Lee J.S."/>
        </authorList>
    </citation>
    <scope>NUCLEOTIDE SEQUENCE [LARGE SCALE GENOMIC DNA]</scope>
    <source>
        <strain evidence="13">KCTC 15684</strain>
    </source>
</reference>
<comment type="catalytic activity">
    <reaction evidence="10">
        <text>S-methyl-5'-thioadenosine + phosphate = 5-(methylsulfanyl)-alpha-D-ribose 1-phosphate + adenine</text>
        <dbReference type="Rhea" id="RHEA:11852"/>
        <dbReference type="ChEBI" id="CHEBI:16708"/>
        <dbReference type="ChEBI" id="CHEBI:17509"/>
        <dbReference type="ChEBI" id="CHEBI:43474"/>
        <dbReference type="ChEBI" id="CHEBI:58533"/>
        <dbReference type="EC" id="2.4.2.28"/>
    </reaction>
    <physiologicalReaction direction="left-to-right" evidence="10">
        <dbReference type="Rhea" id="RHEA:11853"/>
    </physiologicalReaction>
</comment>
<dbReference type="EMBL" id="BHGK01000005">
    <property type="protein sequence ID" value="GCA68480.1"/>
    <property type="molecule type" value="Genomic_DNA"/>
</dbReference>
<sequence>MNTESLGLEYKTTESVFEEVTGEVPYLKVRILEETGLVRSGFSTRLGGVSQGEYASMNLSFTRGDDPECVKENFRQIGEAMGIPCEKMVYSRQTHTTNVRMVTEADAGYGVTRERPYTDVDGLVTNVPGICLVTSYADCVPLYFLDPKKKVIGLSHSGWRGTVGKMGQVTVRRMQEEYGCDPADILAAVGPSICQDCYEVSEDVIEQFRQNFTDTIWDKLFYRKSNGKYQLNLWEANRQVFLEAGIRPEHMTVTNVCTRCNSKILYSHRVMGERRGNLCAFLQLKP</sequence>
<keyword evidence="5" id="KW-0479">Metal-binding</keyword>
<dbReference type="Pfam" id="PF02578">
    <property type="entry name" value="Cu-oxidase_4"/>
    <property type="match status" value="1"/>
</dbReference>
<comment type="catalytic activity">
    <reaction evidence="1">
        <text>inosine + phosphate = alpha-D-ribose 1-phosphate + hypoxanthine</text>
        <dbReference type="Rhea" id="RHEA:27646"/>
        <dbReference type="ChEBI" id="CHEBI:17368"/>
        <dbReference type="ChEBI" id="CHEBI:17596"/>
        <dbReference type="ChEBI" id="CHEBI:43474"/>
        <dbReference type="ChEBI" id="CHEBI:57720"/>
        <dbReference type="EC" id="2.4.2.1"/>
    </reaction>
    <physiologicalReaction direction="left-to-right" evidence="1">
        <dbReference type="Rhea" id="RHEA:27647"/>
    </physiologicalReaction>
</comment>
<comment type="function">
    <text evidence="2">Purine nucleoside enzyme that catalyzes the phosphorolysis of adenosine and inosine nucleosides, yielding D-ribose 1-phosphate and the respective free bases, adenine and hypoxanthine. Also catalyzes the phosphorolysis of S-methyl-5'-thioadenosine into adenine and S-methyl-5-thio-alpha-D-ribose 1-phosphate. Also has adenosine deaminase activity.</text>
</comment>
<dbReference type="Proteomes" id="UP000265643">
    <property type="component" value="Unassembled WGS sequence"/>
</dbReference>
<evidence type="ECO:0000256" key="5">
    <source>
        <dbReference type="ARBA" id="ARBA00022723"/>
    </source>
</evidence>
<dbReference type="SUPFAM" id="SSF64438">
    <property type="entry name" value="CNF1/YfiH-like putative cysteine hydrolases"/>
    <property type="match status" value="1"/>
</dbReference>
<evidence type="ECO:0000256" key="2">
    <source>
        <dbReference type="ARBA" id="ARBA00003215"/>
    </source>
</evidence>
<dbReference type="NCBIfam" id="TIGR00726">
    <property type="entry name" value="peptidoglycan editing factor PgeF"/>
    <property type="match status" value="1"/>
</dbReference>
<dbReference type="GO" id="GO:0017061">
    <property type="term" value="F:S-methyl-5-thioadenosine phosphorylase activity"/>
    <property type="evidence" value="ECO:0007669"/>
    <property type="project" value="UniProtKB-EC"/>
</dbReference>
<evidence type="ECO:0000256" key="11">
    <source>
        <dbReference type="RuleBase" id="RU361274"/>
    </source>
</evidence>
<dbReference type="InterPro" id="IPR038371">
    <property type="entry name" value="Cu_polyphenol_OxRdtase_sf"/>
</dbReference>
<dbReference type="InterPro" id="IPR003730">
    <property type="entry name" value="Cu_polyphenol_OxRdtase"/>
</dbReference>
<dbReference type="RefSeq" id="WP_119299355.1">
    <property type="nucleotide sequence ID" value="NZ_BHGK01000005.1"/>
</dbReference>
<keyword evidence="7" id="KW-0862">Zinc</keyword>
<evidence type="ECO:0000256" key="7">
    <source>
        <dbReference type="ARBA" id="ARBA00022833"/>
    </source>
</evidence>
<comment type="similarity">
    <text evidence="3 11">Belongs to the purine nucleoside phosphorylase YfiH/LACC1 family.</text>
</comment>
<keyword evidence="4" id="KW-0808">Transferase</keyword>